<name>A0A0F9HG47_9ZZZZ</name>
<proteinExistence type="predicted"/>
<protein>
    <submittedName>
        <fullName evidence="1">Uncharacterized protein</fullName>
    </submittedName>
</protein>
<feature type="non-terminal residue" evidence="1">
    <location>
        <position position="1"/>
    </location>
</feature>
<comment type="caution">
    <text evidence="1">The sequence shown here is derived from an EMBL/GenBank/DDBJ whole genome shotgun (WGS) entry which is preliminary data.</text>
</comment>
<accession>A0A0F9HG47</accession>
<dbReference type="AlphaFoldDB" id="A0A0F9HG47"/>
<evidence type="ECO:0000313" key="1">
    <source>
        <dbReference type="EMBL" id="KKM02137.1"/>
    </source>
</evidence>
<gene>
    <name evidence="1" type="ORF">LCGC14_1787360</name>
</gene>
<dbReference type="EMBL" id="LAZR01017013">
    <property type="protein sequence ID" value="KKM02137.1"/>
    <property type="molecule type" value="Genomic_DNA"/>
</dbReference>
<sequence>FRGGDSEKVLNLDGIPHEHLEEMKNRGWIK</sequence>
<organism evidence="1">
    <name type="scientific">marine sediment metagenome</name>
    <dbReference type="NCBI Taxonomy" id="412755"/>
    <lineage>
        <taxon>unclassified sequences</taxon>
        <taxon>metagenomes</taxon>
        <taxon>ecological metagenomes</taxon>
    </lineage>
</organism>
<reference evidence="1" key="1">
    <citation type="journal article" date="2015" name="Nature">
        <title>Complex archaea that bridge the gap between prokaryotes and eukaryotes.</title>
        <authorList>
            <person name="Spang A."/>
            <person name="Saw J.H."/>
            <person name="Jorgensen S.L."/>
            <person name="Zaremba-Niedzwiedzka K."/>
            <person name="Martijn J."/>
            <person name="Lind A.E."/>
            <person name="van Eijk R."/>
            <person name="Schleper C."/>
            <person name="Guy L."/>
            <person name="Ettema T.J."/>
        </authorList>
    </citation>
    <scope>NUCLEOTIDE SEQUENCE</scope>
</reference>